<feature type="signal peptide" evidence="1">
    <location>
        <begin position="1"/>
        <end position="25"/>
    </location>
</feature>
<dbReference type="Proteomes" id="UP000220133">
    <property type="component" value="Chromosome"/>
</dbReference>
<dbReference type="AlphaFoldDB" id="A0A291QVG9"/>
<evidence type="ECO:0000313" key="2">
    <source>
        <dbReference type="EMBL" id="ATL47921.1"/>
    </source>
</evidence>
<dbReference type="Pfam" id="PF11751">
    <property type="entry name" value="PorP_SprF"/>
    <property type="match status" value="1"/>
</dbReference>
<dbReference type="InterPro" id="IPR019861">
    <property type="entry name" value="PorP/SprF_Bacteroidetes"/>
</dbReference>
<proteinExistence type="predicted"/>
<evidence type="ECO:0000313" key="3">
    <source>
        <dbReference type="Proteomes" id="UP000220133"/>
    </source>
</evidence>
<evidence type="ECO:0000256" key="1">
    <source>
        <dbReference type="SAM" id="SignalP"/>
    </source>
</evidence>
<sequence>MVMKTCKLIFALTVVIMAFNMSLMAQQHPLYAQYMSNGMVINPAYPSLDTAASVTLVGRNQWVGMEGAPKTGTFSFYTPVKATNTSLGLMVFQDKITIYSQTGFHFNISQKVKLSDHLNLALGIQGGMQQFKEDNSQLAAGDDYVFADDKRYWKTDIGFGFMLYNEHFFVGFSAPSFQNFDLGTSENKVEFKRHLYLQTAYIFTLNKDVKLKPGLLMRQAPGAGVNFDISASCLLKDVIWLGLNWRTEKTTAAFAQVQINKNLLFGYSYDFDNNNYLKSYQSGTHELSVNYRFSWKKDKPVTQRMF</sequence>
<keyword evidence="3" id="KW-1185">Reference proteome</keyword>
<keyword evidence="1" id="KW-0732">Signal</keyword>
<organism evidence="2 3">
    <name type="scientific">Chitinophaga caeni</name>
    <dbReference type="NCBI Taxonomy" id="2029983"/>
    <lineage>
        <taxon>Bacteria</taxon>
        <taxon>Pseudomonadati</taxon>
        <taxon>Bacteroidota</taxon>
        <taxon>Chitinophagia</taxon>
        <taxon>Chitinophagales</taxon>
        <taxon>Chitinophagaceae</taxon>
        <taxon>Chitinophaga</taxon>
    </lineage>
</organism>
<accession>A0A291QVG9</accession>
<reference evidence="2 3" key="1">
    <citation type="submission" date="2017-10" db="EMBL/GenBank/DDBJ databases">
        <title>Paenichitinophaga pekingensis gen. nov., sp. nov., isolated from activated sludge.</title>
        <authorList>
            <person name="Jin D."/>
            <person name="Kong X."/>
            <person name="Deng Y."/>
            <person name="Bai Z."/>
        </authorList>
    </citation>
    <scope>NUCLEOTIDE SEQUENCE [LARGE SCALE GENOMIC DNA]</scope>
    <source>
        <strain evidence="2 3">13</strain>
    </source>
</reference>
<feature type="chain" id="PRO_5012154781" description="Type IX secretion system membrane protein PorP/SprF" evidence="1">
    <location>
        <begin position="26"/>
        <end position="306"/>
    </location>
</feature>
<evidence type="ECO:0008006" key="4">
    <source>
        <dbReference type="Google" id="ProtNLM"/>
    </source>
</evidence>
<dbReference type="NCBIfam" id="TIGR03519">
    <property type="entry name" value="T9SS_PorP_fam"/>
    <property type="match status" value="1"/>
</dbReference>
<name>A0A291QVG9_9BACT</name>
<dbReference type="KEGG" id="cbae:COR50_12495"/>
<gene>
    <name evidence="2" type="ORF">COR50_12495</name>
</gene>
<protein>
    <recommendedName>
        <fullName evidence="4">Type IX secretion system membrane protein PorP/SprF</fullName>
    </recommendedName>
</protein>
<dbReference type="EMBL" id="CP023777">
    <property type="protein sequence ID" value="ATL47921.1"/>
    <property type="molecule type" value="Genomic_DNA"/>
</dbReference>